<dbReference type="AlphaFoldDB" id="A0A2H3D690"/>
<dbReference type="Proteomes" id="UP000217790">
    <property type="component" value="Unassembled WGS sequence"/>
</dbReference>
<reference evidence="2" key="1">
    <citation type="journal article" date="2017" name="Nat. Ecol. Evol.">
        <title>Genome expansion and lineage-specific genetic innovations in the forest pathogenic fungi Armillaria.</title>
        <authorList>
            <person name="Sipos G."/>
            <person name="Prasanna A.N."/>
            <person name="Walter M.C."/>
            <person name="O'Connor E."/>
            <person name="Balint B."/>
            <person name="Krizsan K."/>
            <person name="Kiss B."/>
            <person name="Hess J."/>
            <person name="Varga T."/>
            <person name="Slot J."/>
            <person name="Riley R."/>
            <person name="Boka B."/>
            <person name="Rigling D."/>
            <person name="Barry K."/>
            <person name="Lee J."/>
            <person name="Mihaltcheva S."/>
            <person name="LaButti K."/>
            <person name="Lipzen A."/>
            <person name="Waldron R."/>
            <person name="Moloney N.M."/>
            <person name="Sperisen C."/>
            <person name="Kredics L."/>
            <person name="Vagvoelgyi C."/>
            <person name="Patrignani A."/>
            <person name="Fitzpatrick D."/>
            <person name="Nagy I."/>
            <person name="Doyle S."/>
            <person name="Anderson J.B."/>
            <person name="Grigoriev I.V."/>
            <person name="Gueldener U."/>
            <person name="Muensterkoetter M."/>
            <person name="Nagy L.G."/>
        </authorList>
    </citation>
    <scope>NUCLEOTIDE SEQUENCE [LARGE SCALE GENOMIC DNA]</scope>
    <source>
        <strain evidence="2">Ar21-2</strain>
    </source>
</reference>
<evidence type="ECO:0000313" key="2">
    <source>
        <dbReference type="Proteomes" id="UP000217790"/>
    </source>
</evidence>
<dbReference type="InParanoid" id="A0A2H3D690"/>
<protein>
    <submittedName>
        <fullName evidence="1">Uncharacterized protein</fullName>
    </submittedName>
</protein>
<organism evidence="1 2">
    <name type="scientific">Armillaria gallica</name>
    <name type="common">Bulbous honey fungus</name>
    <name type="synonym">Armillaria bulbosa</name>
    <dbReference type="NCBI Taxonomy" id="47427"/>
    <lineage>
        <taxon>Eukaryota</taxon>
        <taxon>Fungi</taxon>
        <taxon>Dikarya</taxon>
        <taxon>Basidiomycota</taxon>
        <taxon>Agaricomycotina</taxon>
        <taxon>Agaricomycetes</taxon>
        <taxon>Agaricomycetidae</taxon>
        <taxon>Agaricales</taxon>
        <taxon>Marasmiineae</taxon>
        <taxon>Physalacriaceae</taxon>
        <taxon>Armillaria</taxon>
    </lineage>
</organism>
<proteinExistence type="predicted"/>
<sequence length="103" mass="12084">MCSVVLGWFWILGKYSLFQKRRRNPRCLLPQKRADCEAYSRRSVSPHSMHRRSPLVPWLSNAHSCFNRCAFLTSACWANGRRIWLALSPRMASNIMHHGARQR</sequence>
<gene>
    <name evidence="1" type="ORF">ARMGADRAFT_292329</name>
</gene>
<dbReference type="EMBL" id="KZ293664">
    <property type="protein sequence ID" value="PBK90765.1"/>
    <property type="molecule type" value="Genomic_DNA"/>
</dbReference>
<accession>A0A2H3D690</accession>
<keyword evidence="2" id="KW-1185">Reference proteome</keyword>
<name>A0A2H3D690_ARMGA</name>
<evidence type="ECO:0000313" key="1">
    <source>
        <dbReference type="EMBL" id="PBK90765.1"/>
    </source>
</evidence>